<comment type="caution">
    <text evidence="1">The sequence shown here is derived from an EMBL/GenBank/DDBJ whole genome shotgun (WGS) entry which is preliminary data.</text>
</comment>
<dbReference type="Proteomes" id="UP001552299">
    <property type="component" value="Unassembled WGS sequence"/>
</dbReference>
<organism evidence="1 2">
    <name type="scientific">Dendrobium thyrsiflorum</name>
    <name type="common">Pinecone-like raceme dendrobium</name>
    <name type="synonym">Orchid</name>
    <dbReference type="NCBI Taxonomy" id="117978"/>
    <lineage>
        <taxon>Eukaryota</taxon>
        <taxon>Viridiplantae</taxon>
        <taxon>Streptophyta</taxon>
        <taxon>Embryophyta</taxon>
        <taxon>Tracheophyta</taxon>
        <taxon>Spermatophyta</taxon>
        <taxon>Magnoliopsida</taxon>
        <taxon>Liliopsida</taxon>
        <taxon>Asparagales</taxon>
        <taxon>Orchidaceae</taxon>
        <taxon>Epidendroideae</taxon>
        <taxon>Malaxideae</taxon>
        <taxon>Dendrobiinae</taxon>
        <taxon>Dendrobium</taxon>
    </lineage>
</organism>
<evidence type="ECO:0000313" key="2">
    <source>
        <dbReference type="Proteomes" id="UP001552299"/>
    </source>
</evidence>
<protein>
    <submittedName>
        <fullName evidence="1">Uncharacterized protein</fullName>
    </submittedName>
</protein>
<dbReference type="EMBL" id="JANQDX010000013">
    <property type="protein sequence ID" value="KAL0913401.1"/>
    <property type="molecule type" value="Genomic_DNA"/>
</dbReference>
<gene>
    <name evidence="1" type="ORF">M5K25_016862</name>
</gene>
<reference evidence="1 2" key="1">
    <citation type="journal article" date="2024" name="Plant Biotechnol. J.">
        <title>Dendrobium thyrsiflorum genome and its molecular insights into genes involved in important horticultural traits.</title>
        <authorList>
            <person name="Chen B."/>
            <person name="Wang J.Y."/>
            <person name="Zheng P.J."/>
            <person name="Li K.L."/>
            <person name="Liang Y.M."/>
            <person name="Chen X.F."/>
            <person name="Zhang C."/>
            <person name="Zhao X."/>
            <person name="He X."/>
            <person name="Zhang G.Q."/>
            <person name="Liu Z.J."/>
            <person name="Xu Q."/>
        </authorList>
    </citation>
    <scope>NUCLEOTIDE SEQUENCE [LARGE SCALE GENOMIC DNA]</scope>
    <source>
        <strain evidence="1">GZMU011</strain>
    </source>
</reference>
<keyword evidence="2" id="KW-1185">Reference proteome</keyword>
<dbReference type="AlphaFoldDB" id="A0ABD0USQ3"/>
<evidence type="ECO:0000313" key="1">
    <source>
        <dbReference type="EMBL" id="KAL0913401.1"/>
    </source>
</evidence>
<sequence length="94" mass="10946">MILSIFYHSELKLQQESKHVFFSVNLHRSSLFSFSAEEILKEGKAHTLPQFKGSIFDYEKVNEEKPNLEGREDEDDELEALLEEQMHHGGEHDA</sequence>
<name>A0ABD0USQ3_DENTH</name>
<accession>A0ABD0USQ3</accession>
<proteinExistence type="predicted"/>